<organism evidence="1 2">
    <name type="scientific">Stemphylium lycopersici</name>
    <name type="common">Tomato gray leaf spot disease fungus</name>
    <name type="synonym">Thyrospora lycopersici</name>
    <dbReference type="NCBI Taxonomy" id="183478"/>
    <lineage>
        <taxon>Eukaryota</taxon>
        <taxon>Fungi</taxon>
        <taxon>Dikarya</taxon>
        <taxon>Ascomycota</taxon>
        <taxon>Pezizomycotina</taxon>
        <taxon>Dothideomycetes</taxon>
        <taxon>Pleosporomycetidae</taxon>
        <taxon>Pleosporales</taxon>
        <taxon>Pleosporineae</taxon>
        <taxon>Pleosporaceae</taxon>
        <taxon>Stemphylium</taxon>
    </lineage>
</organism>
<evidence type="ECO:0000313" key="2">
    <source>
        <dbReference type="Proteomes" id="UP000249619"/>
    </source>
</evidence>
<comment type="caution">
    <text evidence="1">The sequence shown here is derived from an EMBL/GenBank/DDBJ whole genome shotgun (WGS) entry which is preliminary data.</text>
</comment>
<dbReference type="Proteomes" id="UP000249619">
    <property type="component" value="Unassembled WGS sequence"/>
</dbReference>
<dbReference type="AlphaFoldDB" id="A0A364N241"/>
<proteinExistence type="predicted"/>
<gene>
    <name evidence="1" type="ORF">DDE83_005288</name>
</gene>
<keyword evidence="2" id="KW-1185">Reference proteome</keyword>
<sequence length="139" mass="15416">MSLEAIHGPGILFVRSRISPSSKSILDEPTFLNWYDEEHIPEVTSTSSIKNGFRYVDINKTSTTGDAQNPKPYLACYPMPDLAFTLRDEFKKINFRSSTLPGSGIIYDLVDMDVSYLGFLGATSRKGGSMLDYTSLVSC</sequence>
<evidence type="ECO:0000313" key="1">
    <source>
        <dbReference type="EMBL" id="RAR09979.1"/>
    </source>
</evidence>
<accession>A0A364N241</accession>
<dbReference type="EMBL" id="QGDH01000070">
    <property type="protein sequence ID" value="RAR09979.1"/>
    <property type="molecule type" value="Genomic_DNA"/>
</dbReference>
<name>A0A364N241_STELY</name>
<protein>
    <submittedName>
        <fullName evidence="1">Uncharacterized protein</fullName>
    </submittedName>
</protein>
<reference evidence="2" key="1">
    <citation type="submission" date="2018-05" db="EMBL/GenBank/DDBJ databases">
        <title>Draft genome sequence of Stemphylium lycopersici strain CIDEFI 213.</title>
        <authorList>
            <person name="Medina R."/>
            <person name="Franco M.E.E."/>
            <person name="Lucentini C.G."/>
            <person name="Saparrat M.C.N."/>
            <person name="Balatti P.A."/>
        </authorList>
    </citation>
    <scope>NUCLEOTIDE SEQUENCE [LARGE SCALE GENOMIC DNA]</scope>
    <source>
        <strain evidence="2">CIDEFI 213</strain>
    </source>
</reference>